<evidence type="ECO:0000256" key="1">
    <source>
        <dbReference type="ARBA" id="ARBA00010136"/>
    </source>
</evidence>
<dbReference type="GO" id="GO:0016020">
    <property type="term" value="C:membrane"/>
    <property type="evidence" value="ECO:0007669"/>
    <property type="project" value="TreeGrafter"/>
</dbReference>
<dbReference type="GO" id="GO:0070006">
    <property type="term" value="F:metalloaminopeptidase activity"/>
    <property type="evidence" value="ECO:0007669"/>
    <property type="project" value="TreeGrafter"/>
</dbReference>
<dbReference type="InterPro" id="IPR001930">
    <property type="entry name" value="Peptidase_M1"/>
</dbReference>
<dbReference type="Pfam" id="PF17900">
    <property type="entry name" value="Peptidase_M1_N"/>
    <property type="match status" value="2"/>
</dbReference>
<dbReference type="Gene3D" id="2.60.40.1730">
    <property type="entry name" value="tricorn interacting facor f3 domain"/>
    <property type="match status" value="2"/>
</dbReference>
<gene>
    <name evidence="5" type="ORF">EAG_06078</name>
</gene>
<reference evidence="5 6" key="1">
    <citation type="journal article" date="2010" name="Science">
        <title>Genomic comparison of the ants Camponotus floridanus and Harpegnathos saltator.</title>
        <authorList>
            <person name="Bonasio R."/>
            <person name="Zhang G."/>
            <person name="Ye C."/>
            <person name="Mutti N.S."/>
            <person name="Fang X."/>
            <person name="Qin N."/>
            <person name="Donahue G."/>
            <person name="Yang P."/>
            <person name="Li Q."/>
            <person name="Li C."/>
            <person name="Zhang P."/>
            <person name="Huang Z."/>
            <person name="Berger S.L."/>
            <person name="Reinberg D."/>
            <person name="Wang J."/>
            <person name="Liebig J."/>
        </authorList>
    </citation>
    <scope>NUCLEOTIDE SEQUENCE [LARGE SCALE GENOMIC DNA]</scope>
    <source>
        <strain evidence="6">C129</strain>
    </source>
</reference>
<evidence type="ECO:0000259" key="4">
    <source>
        <dbReference type="Pfam" id="PF17900"/>
    </source>
</evidence>
<feature type="region of interest" description="Disordered" evidence="2">
    <location>
        <begin position="1"/>
        <end position="27"/>
    </location>
</feature>
<evidence type="ECO:0000313" key="6">
    <source>
        <dbReference type="Proteomes" id="UP000000311"/>
    </source>
</evidence>
<keyword evidence="5" id="KW-0378">Hydrolase</keyword>
<dbReference type="InterPro" id="IPR024571">
    <property type="entry name" value="ERAP1-like_C_dom"/>
</dbReference>
<keyword evidence="5" id="KW-0031">Aminopeptidase</keyword>
<proteinExistence type="inferred from homology"/>
<dbReference type="InterPro" id="IPR042097">
    <property type="entry name" value="Aminopeptidase_N-like_N_sf"/>
</dbReference>
<dbReference type="InParanoid" id="E2A5D0"/>
<dbReference type="GO" id="GO:0043171">
    <property type="term" value="P:peptide catabolic process"/>
    <property type="evidence" value="ECO:0007669"/>
    <property type="project" value="TreeGrafter"/>
</dbReference>
<accession>E2A5D0</accession>
<dbReference type="AlphaFoldDB" id="E2A5D0"/>
<dbReference type="Pfam" id="PF11838">
    <property type="entry name" value="ERAP1_C"/>
    <property type="match status" value="1"/>
</dbReference>
<comment type="similarity">
    <text evidence="1">Belongs to the peptidase M1 family.</text>
</comment>
<dbReference type="PANTHER" id="PTHR11533">
    <property type="entry name" value="PROTEASE M1 ZINC METALLOPROTEASE"/>
    <property type="match status" value="1"/>
</dbReference>
<dbReference type="InterPro" id="IPR045357">
    <property type="entry name" value="Aminopeptidase_N-like_N"/>
</dbReference>
<dbReference type="PANTHER" id="PTHR11533:SF299">
    <property type="entry name" value="AMINOPEPTIDASE"/>
    <property type="match status" value="1"/>
</dbReference>
<feature type="domain" description="Aminopeptidase N-like N-terminal" evidence="4">
    <location>
        <begin position="273"/>
        <end position="462"/>
    </location>
</feature>
<feature type="domain" description="Aminopeptidase N-like N-terminal" evidence="4">
    <location>
        <begin position="80"/>
        <end position="201"/>
    </location>
</feature>
<keyword evidence="5" id="KW-0645">Protease</keyword>
<dbReference type="SUPFAM" id="SSF63737">
    <property type="entry name" value="Leukotriene A4 hydrolase N-terminal domain"/>
    <property type="match status" value="2"/>
</dbReference>
<feature type="domain" description="ERAP1-like C-terminal" evidence="3">
    <location>
        <begin position="474"/>
        <end position="564"/>
    </location>
</feature>
<dbReference type="PRINTS" id="PR00756">
    <property type="entry name" value="ALADIPTASE"/>
</dbReference>
<evidence type="ECO:0000256" key="2">
    <source>
        <dbReference type="SAM" id="MobiDB-lite"/>
    </source>
</evidence>
<dbReference type="GO" id="GO:0006508">
    <property type="term" value="P:proteolysis"/>
    <property type="evidence" value="ECO:0007669"/>
    <property type="project" value="InterPro"/>
</dbReference>
<dbReference type="EMBL" id="GL436921">
    <property type="protein sequence ID" value="EFN71352.1"/>
    <property type="molecule type" value="Genomic_DNA"/>
</dbReference>
<dbReference type="GO" id="GO:0042277">
    <property type="term" value="F:peptide binding"/>
    <property type="evidence" value="ECO:0007669"/>
    <property type="project" value="TreeGrafter"/>
</dbReference>
<dbReference type="InterPro" id="IPR050344">
    <property type="entry name" value="Peptidase_M1_aminopeptidases"/>
</dbReference>
<name>E2A5D0_CAMFO</name>
<dbReference type="GO" id="GO:0005737">
    <property type="term" value="C:cytoplasm"/>
    <property type="evidence" value="ECO:0007669"/>
    <property type="project" value="TreeGrafter"/>
</dbReference>
<evidence type="ECO:0000259" key="3">
    <source>
        <dbReference type="Pfam" id="PF11838"/>
    </source>
</evidence>
<keyword evidence="6" id="KW-1185">Reference proteome</keyword>
<sequence>MPEREIGEENGENMGLQSETFQAPTRPRASPDELYVKISMALLELLIRTSMIITAMAALNENWIAEIQTAVNYYLSDNVKPTHYDIQLILPIEENVYSGESMISIEIYEQTRHIELHLVNLVVTKVVLINKNLQIFKKNIEKLGDKPIKYFYYHQTNIFSMYFGNEILPGNYTLSMKFLGQATKNTEGLFRTSYKNKKGNTIQATVAILIDIINHVYSTEQFDKISRIKFGMALLKLLLSLGTIIAVTASPIFENSKKDLSTAINNRLSDNIKPIHYNIEFILNIEEGIYYGKSNVSIKISKETEQIELHSMNLAITKSTLIYKDVQQSEENRKWPYKPSYYSHDKKTNIFIIHFSDKLLVGNYILNMEFFGEATNDTEGLFRTSYNNERGYKVWLIATHLQTIGARQLFPCWDEPKFKATFTISVKHLMKYTAFSNMPVKNLQKVESNMMWTHFRTTPIMPPNFMAIAVIDFIGYYRVNYDTSNWKKIAKYLNSIEYTKIHVLNRAQIIDDAFYFLTTNQISPSVFWELINYLERETDYVAWYPMIKILEHMSSIFLLSDPEIHEIKVIYFKVINFVIKNIIY</sequence>
<evidence type="ECO:0000313" key="5">
    <source>
        <dbReference type="EMBL" id="EFN71352.1"/>
    </source>
</evidence>
<dbReference type="GO" id="GO:0005615">
    <property type="term" value="C:extracellular space"/>
    <property type="evidence" value="ECO:0007669"/>
    <property type="project" value="TreeGrafter"/>
</dbReference>
<dbReference type="Proteomes" id="UP000000311">
    <property type="component" value="Unassembled WGS sequence"/>
</dbReference>
<dbReference type="Gene3D" id="1.25.50.20">
    <property type="match status" value="1"/>
</dbReference>
<dbReference type="GO" id="GO:0008270">
    <property type="term" value="F:zinc ion binding"/>
    <property type="evidence" value="ECO:0007669"/>
    <property type="project" value="TreeGrafter"/>
</dbReference>
<organism evidence="6">
    <name type="scientific">Camponotus floridanus</name>
    <name type="common">Florida carpenter ant</name>
    <dbReference type="NCBI Taxonomy" id="104421"/>
    <lineage>
        <taxon>Eukaryota</taxon>
        <taxon>Metazoa</taxon>
        <taxon>Ecdysozoa</taxon>
        <taxon>Arthropoda</taxon>
        <taxon>Hexapoda</taxon>
        <taxon>Insecta</taxon>
        <taxon>Pterygota</taxon>
        <taxon>Neoptera</taxon>
        <taxon>Endopterygota</taxon>
        <taxon>Hymenoptera</taxon>
        <taxon>Apocrita</taxon>
        <taxon>Aculeata</taxon>
        <taxon>Formicoidea</taxon>
        <taxon>Formicidae</taxon>
        <taxon>Formicinae</taxon>
        <taxon>Camponotus</taxon>
    </lineage>
</organism>
<protein>
    <submittedName>
        <fullName evidence="5">Endoplasmic reticulum aminopeptidase 1</fullName>
    </submittedName>
</protein>
<dbReference type="OrthoDB" id="7549109at2759"/>